<dbReference type="AlphaFoldDB" id="A0A7X0JTE8"/>
<dbReference type="GO" id="GO:0005886">
    <property type="term" value="C:plasma membrane"/>
    <property type="evidence" value="ECO:0007669"/>
    <property type="project" value="TreeGrafter"/>
</dbReference>
<comment type="caution">
    <text evidence="2">The sequence shown here is derived from an EMBL/GenBank/DDBJ whole genome shotgun (WGS) entry which is preliminary data.</text>
</comment>
<accession>A0A7X0JTE8</accession>
<keyword evidence="1" id="KW-0812">Transmembrane</keyword>
<dbReference type="Proteomes" id="UP000528457">
    <property type="component" value="Unassembled WGS sequence"/>
</dbReference>
<dbReference type="RefSeq" id="WP_166849396.1">
    <property type="nucleotide sequence ID" value="NZ_JAAONY010000001.1"/>
</dbReference>
<keyword evidence="1" id="KW-0472">Membrane</keyword>
<proteinExistence type="predicted"/>
<evidence type="ECO:0000256" key="1">
    <source>
        <dbReference type="SAM" id="Phobius"/>
    </source>
</evidence>
<organism evidence="2 3">
    <name type="scientific">Pseudoteredinibacter isoporae</name>
    <dbReference type="NCBI Taxonomy" id="570281"/>
    <lineage>
        <taxon>Bacteria</taxon>
        <taxon>Pseudomonadati</taxon>
        <taxon>Pseudomonadota</taxon>
        <taxon>Gammaproteobacteria</taxon>
        <taxon>Cellvibrionales</taxon>
        <taxon>Cellvibrionaceae</taxon>
        <taxon>Pseudoteredinibacter</taxon>
    </lineage>
</organism>
<keyword evidence="3" id="KW-1185">Reference proteome</keyword>
<dbReference type="InParanoid" id="A0A7X0JTE8"/>
<reference evidence="2 3" key="1">
    <citation type="submission" date="2020-08" db="EMBL/GenBank/DDBJ databases">
        <title>Genomic Encyclopedia of Type Strains, Phase IV (KMG-IV): sequencing the most valuable type-strain genomes for metagenomic binning, comparative biology and taxonomic classification.</title>
        <authorList>
            <person name="Goeker M."/>
        </authorList>
    </citation>
    <scope>NUCLEOTIDE SEQUENCE [LARGE SCALE GENOMIC DNA]</scope>
    <source>
        <strain evidence="2 3">DSM 22368</strain>
    </source>
</reference>
<dbReference type="PANTHER" id="PTHR33507">
    <property type="entry name" value="INNER MEMBRANE PROTEIN YBBJ"/>
    <property type="match status" value="1"/>
</dbReference>
<evidence type="ECO:0008006" key="4">
    <source>
        <dbReference type="Google" id="ProtNLM"/>
    </source>
</evidence>
<dbReference type="InterPro" id="IPR052165">
    <property type="entry name" value="Membrane_assoc_protease"/>
</dbReference>
<feature type="transmembrane region" description="Helical" evidence="1">
    <location>
        <begin position="55"/>
        <end position="75"/>
    </location>
</feature>
<evidence type="ECO:0000313" key="2">
    <source>
        <dbReference type="EMBL" id="MBB6521110.1"/>
    </source>
</evidence>
<sequence>MEAIQFIADMNFYHWLTLAAVLLIAEIALPGGFFLGAAVGALFTGFIHLLMPDMGWQLALAIYSISSVVFSFLAVNKMRGILDFQSDHEDLNNRMANLVGAQGVVMMIPGQPSKVKVGDTLWGLEPDERFYDQAPVTVVAVDGTNAICQLADD</sequence>
<dbReference type="EMBL" id="JACHHT010000001">
    <property type="protein sequence ID" value="MBB6521110.1"/>
    <property type="molecule type" value="Genomic_DNA"/>
</dbReference>
<keyword evidence="1" id="KW-1133">Transmembrane helix</keyword>
<name>A0A7X0JTE8_9GAMM</name>
<evidence type="ECO:0000313" key="3">
    <source>
        <dbReference type="Proteomes" id="UP000528457"/>
    </source>
</evidence>
<feature type="transmembrane region" description="Helical" evidence="1">
    <location>
        <begin position="12"/>
        <end position="43"/>
    </location>
</feature>
<gene>
    <name evidence="2" type="ORF">HNR48_001388</name>
</gene>
<dbReference type="PANTHER" id="PTHR33507:SF3">
    <property type="entry name" value="INNER MEMBRANE PROTEIN YBBJ"/>
    <property type="match status" value="1"/>
</dbReference>
<protein>
    <recommendedName>
        <fullName evidence="4">NfeD-like C-terminal domain-containing protein</fullName>
    </recommendedName>
</protein>